<dbReference type="GeneID" id="89932572"/>
<accession>A0AAV9NTG5</accession>
<organism evidence="2 3">
    <name type="scientific">Saxophila tyrrhenica</name>
    <dbReference type="NCBI Taxonomy" id="1690608"/>
    <lineage>
        <taxon>Eukaryota</taxon>
        <taxon>Fungi</taxon>
        <taxon>Dikarya</taxon>
        <taxon>Ascomycota</taxon>
        <taxon>Pezizomycotina</taxon>
        <taxon>Dothideomycetes</taxon>
        <taxon>Dothideomycetidae</taxon>
        <taxon>Mycosphaerellales</taxon>
        <taxon>Extremaceae</taxon>
        <taxon>Saxophila</taxon>
    </lineage>
</organism>
<sequence>MTDHTASSASTQGALVNGVHDVAEVPWYAAFPKPRDDPKAIDQKSVLQLLKSHPPSENLKGGTISGSINLPAQSLWPSIPALYSIFKAAGVRRVIWYCGSSCHRGARAAGWFGDYLAEQHDSEMMSLVLTGGVNAWAASGGEHVRLMEGYDESVWP</sequence>
<feature type="domain" description="Rhodanese" evidence="1">
    <location>
        <begin position="53"/>
        <end position="145"/>
    </location>
</feature>
<evidence type="ECO:0000313" key="2">
    <source>
        <dbReference type="EMBL" id="KAK5162682.1"/>
    </source>
</evidence>
<name>A0AAV9NTG5_9PEZI</name>
<dbReference type="Proteomes" id="UP001337655">
    <property type="component" value="Unassembled WGS sequence"/>
</dbReference>
<dbReference type="Gene3D" id="3.40.250.10">
    <property type="entry name" value="Rhodanese-like domain"/>
    <property type="match status" value="1"/>
</dbReference>
<dbReference type="RefSeq" id="XP_064653356.1">
    <property type="nucleotide sequence ID" value="XM_064808464.1"/>
</dbReference>
<protein>
    <recommendedName>
        <fullName evidence="1">Rhodanese domain-containing protein</fullName>
    </recommendedName>
</protein>
<comment type="caution">
    <text evidence="2">The sequence shown here is derived from an EMBL/GenBank/DDBJ whole genome shotgun (WGS) entry which is preliminary data.</text>
</comment>
<keyword evidence="3" id="KW-1185">Reference proteome</keyword>
<proteinExistence type="predicted"/>
<reference evidence="2 3" key="1">
    <citation type="submission" date="2023-08" db="EMBL/GenBank/DDBJ databases">
        <title>Black Yeasts Isolated from many extreme environments.</title>
        <authorList>
            <person name="Coleine C."/>
            <person name="Stajich J.E."/>
            <person name="Selbmann L."/>
        </authorList>
    </citation>
    <scope>NUCLEOTIDE SEQUENCE [LARGE SCALE GENOMIC DNA]</scope>
    <source>
        <strain evidence="2 3">CCFEE 5935</strain>
    </source>
</reference>
<evidence type="ECO:0000259" key="1">
    <source>
        <dbReference type="PROSITE" id="PS50206"/>
    </source>
</evidence>
<dbReference type="PROSITE" id="PS50206">
    <property type="entry name" value="RHODANESE_3"/>
    <property type="match status" value="1"/>
</dbReference>
<dbReference type="EMBL" id="JAVRRT010000040">
    <property type="protein sequence ID" value="KAK5162682.1"/>
    <property type="molecule type" value="Genomic_DNA"/>
</dbReference>
<dbReference type="InterPro" id="IPR036873">
    <property type="entry name" value="Rhodanese-like_dom_sf"/>
</dbReference>
<dbReference type="AlphaFoldDB" id="A0AAV9NTG5"/>
<evidence type="ECO:0000313" key="3">
    <source>
        <dbReference type="Proteomes" id="UP001337655"/>
    </source>
</evidence>
<dbReference type="InterPro" id="IPR001763">
    <property type="entry name" value="Rhodanese-like_dom"/>
</dbReference>
<dbReference type="SUPFAM" id="SSF52821">
    <property type="entry name" value="Rhodanese/Cell cycle control phosphatase"/>
    <property type="match status" value="1"/>
</dbReference>
<gene>
    <name evidence="2" type="ORF">LTR77_011256</name>
</gene>